<dbReference type="AlphaFoldDB" id="A0A1A6Y178"/>
<gene>
    <name evidence="1" type="ORF">CEK00_02975</name>
</gene>
<dbReference type="GeneID" id="93705898"/>
<dbReference type="Proteomes" id="UP000216433">
    <property type="component" value="Unassembled WGS sequence"/>
</dbReference>
<dbReference type="EMBL" id="NJGC01000002">
    <property type="protein sequence ID" value="PAM74289.1"/>
    <property type="molecule type" value="Genomic_DNA"/>
</dbReference>
<accession>A0A1A6Y178</accession>
<evidence type="ECO:0000313" key="2">
    <source>
        <dbReference type="Proteomes" id="UP000216433"/>
    </source>
</evidence>
<comment type="caution">
    <text evidence="1">The sequence shown here is derived from an EMBL/GenBank/DDBJ whole genome shotgun (WGS) entry which is preliminary data.</text>
</comment>
<reference evidence="1 2" key="1">
    <citation type="submission" date="2017-06" db="EMBL/GenBank/DDBJ databases">
        <title>Genome sequencing and assembly of Stenotrophomonas maltophilia DF07.</title>
        <authorList>
            <person name="Iyer R."/>
        </authorList>
    </citation>
    <scope>NUCLEOTIDE SEQUENCE [LARGE SCALE GENOMIC DNA]</scope>
    <source>
        <strain evidence="1 2">DF07</strain>
    </source>
</reference>
<proteinExistence type="predicted"/>
<protein>
    <submittedName>
        <fullName evidence="1">Uncharacterized protein</fullName>
    </submittedName>
</protein>
<organism evidence="1 2">
    <name type="scientific">Stenotrophomonas maltophilia</name>
    <name type="common">Pseudomonas maltophilia</name>
    <name type="synonym">Xanthomonas maltophilia</name>
    <dbReference type="NCBI Taxonomy" id="40324"/>
    <lineage>
        <taxon>Bacteria</taxon>
        <taxon>Pseudomonadati</taxon>
        <taxon>Pseudomonadota</taxon>
        <taxon>Gammaproteobacteria</taxon>
        <taxon>Lysobacterales</taxon>
        <taxon>Lysobacteraceae</taxon>
        <taxon>Stenotrophomonas</taxon>
        <taxon>Stenotrophomonas maltophilia group</taxon>
    </lineage>
</organism>
<sequence length="135" mass="14310">MPERLPDHPRLHALLGAAVRDLPAALAETLEDALRESAEFVTPSAFFAHLAGHGRNLRADGEAWSEMCLSPGRAFDMALATRSISGITALTAVLHAAHVARESDDPACCPSAAVVEGLFNACQVLSLQVERCLVP</sequence>
<evidence type="ECO:0000313" key="1">
    <source>
        <dbReference type="EMBL" id="PAM74289.1"/>
    </source>
</evidence>
<dbReference type="RefSeq" id="WP_065179543.1">
    <property type="nucleotide sequence ID" value="NZ_JABDRS010000001.1"/>
</dbReference>
<name>A0A1A6Y178_STEMA</name>